<keyword evidence="1" id="KW-1133">Transmembrane helix</keyword>
<dbReference type="RefSeq" id="WP_378969009.1">
    <property type="nucleotide sequence ID" value="NZ_JBHTBJ010000010.1"/>
</dbReference>
<accession>A0ABW2HTF6</accession>
<keyword evidence="1" id="KW-0472">Membrane</keyword>
<feature type="transmembrane region" description="Helical" evidence="1">
    <location>
        <begin position="48"/>
        <end position="67"/>
    </location>
</feature>
<feature type="transmembrane region" description="Helical" evidence="1">
    <location>
        <begin position="23"/>
        <end position="42"/>
    </location>
</feature>
<feature type="transmembrane region" description="Helical" evidence="1">
    <location>
        <begin position="74"/>
        <end position="93"/>
    </location>
</feature>
<protein>
    <submittedName>
        <fullName evidence="2">Uncharacterized protein</fullName>
    </submittedName>
</protein>
<dbReference type="EMBL" id="JBHTBJ010000010">
    <property type="protein sequence ID" value="MFC7275657.1"/>
    <property type="molecule type" value="Genomic_DNA"/>
</dbReference>
<dbReference type="Proteomes" id="UP001596548">
    <property type="component" value="Unassembled WGS sequence"/>
</dbReference>
<evidence type="ECO:0000256" key="1">
    <source>
        <dbReference type="SAM" id="Phobius"/>
    </source>
</evidence>
<reference evidence="3" key="1">
    <citation type="journal article" date="2019" name="Int. J. Syst. Evol. Microbiol.">
        <title>The Global Catalogue of Microorganisms (GCM) 10K type strain sequencing project: providing services to taxonomists for standard genome sequencing and annotation.</title>
        <authorList>
            <consortium name="The Broad Institute Genomics Platform"/>
            <consortium name="The Broad Institute Genome Sequencing Center for Infectious Disease"/>
            <person name="Wu L."/>
            <person name="Ma J."/>
        </authorList>
    </citation>
    <scope>NUCLEOTIDE SEQUENCE [LARGE SCALE GENOMIC DNA]</scope>
    <source>
        <strain evidence="3">XZYJT-10</strain>
    </source>
</reference>
<proteinExistence type="predicted"/>
<name>A0ABW2HTF6_9ACTN</name>
<keyword evidence="3" id="KW-1185">Reference proteome</keyword>
<gene>
    <name evidence="2" type="ORF">ACFQS1_16840</name>
</gene>
<feature type="transmembrane region" description="Helical" evidence="1">
    <location>
        <begin position="147"/>
        <end position="168"/>
    </location>
</feature>
<sequence length="173" mass="18365">MTDTTDETRIDGPPGRWVRAGRLTRGLLGAFSLVAGLTWILFTVHGPTALLDLAVGLVLAAAGLVLLMPHRIRLPRLVTTIVMTMTAIAGTAAGLTASTERTCCAYAYVLDRGFPITWAQRAAVGPDPTSAERLAGSANWTVDLVSLAANLLLWAYAGMLIVVIGVLARRRRA</sequence>
<evidence type="ECO:0000313" key="2">
    <source>
        <dbReference type="EMBL" id="MFC7275657.1"/>
    </source>
</evidence>
<evidence type="ECO:0000313" key="3">
    <source>
        <dbReference type="Proteomes" id="UP001596548"/>
    </source>
</evidence>
<organism evidence="2 3">
    <name type="scientific">Paractinoplanes rhizophilus</name>
    <dbReference type="NCBI Taxonomy" id="1416877"/>
    <lineage>
        <taxon>Bacteria</taxon>
        <taxon>Bacillati</taxon>
        <taxon>Actinomycetota</taxon>
        <taxon>Actinomycetes</taxon>
        <taxon>Micromonosporales</taxon>
        <taxon>Micromonosporaceae</taxon>
        <taxon>Paractinoplanes</taxon>
    </lineage>
</organism>
<comment type="caution">
    <text evidence="2">The sequence shown here is derived from an EMBL/GenBank/DDBJ whole genome shotgun (WGS) entry which is preliminary data.</text>
</comment>
<keyword evidence="1" id="KW-0812">Transmembrane</keyword>